<evidence type="ECO:0000256" key="1">
    <source>
        <dbReference type="SAM" id="MobiDB-lite"/>
    </source>
</evidence>
<dbReference type="Pfam" id="PF12796">
    <property type="entry name" value="Ank_2"/>
    <property type="match status" value="1"/>
</dbReference>
<evidence type="ECO:0000313" key="2">
    <source>
        <dbReference type="EMBL" id="KAF4039644.1"/>
    </source>
</evidence>
<proteinExistence type="predicted"/>
<evidence type="ECO:0000313" key="3">
    <source>
        <dbReference type="EMBL" id="KAF4145636.1"/>
    </source>
</evidence>
<name>A0A833TAY9_PHYIN</name>
<keyword evidence="4" id="KW-1185">Reference proteome</keyword>
<dbReference type="Proteomes" id="UP000704712">
    <property type="component" value="Unassembled WGS sequence"/>
</dbReference>
<protein>
    <submittedName>
        <fullName evidence="2">Ankyrin repeats (3 copies)</fullName>
    </submittedName>
    <submittedName>
        <fullName evidence="3">Ankyrin repeats domain-containing protein</fullName>
    </submittedName>
</protein>
<feature type="region of interest" description="Disordered" evidence="1">
    <location>
        <begin position="1"/>
        <end position="31"/>
    </location>
</feature>
<feature type="compositionally biased region" description="Basic and acidic residues" evidence="1">
    <location>
        <begin position="1"/>
        <end position="25"/>
    </location>
</feature>
<accession>A0A833TAY9</accession>
<dbReference type="PANTHER" id="PTHR46586">
    <property type="entry name" value="ANKYRIN REPEAT-CONTAINING PROTEIN"/>
    <property type="match status" value="1"/>
</dbReference>
<comment type="caution">
    <text evidence="2">The sequence shown here is derived from an EMBL/GenBank/DDBJ whole genome shotgun (WGS) entry which is preliminary data.</text>
</comment>
<dbReference type="InterPro" id="IPR036770">
    <property type="entry name" value="Ankyrin_rpt-contain_sf"/>
</dbReference>
<dbReference type="InterPro" id="IPR052050">
    <property type="entry name" value="SecEffector_AnkRepeat"/>
</dbReference>
<reference evidence="2" key="1">
    <citation type="submission" date="2020-04" db="EMBL/GenBank/DDBJ databases">
        <title>Hybrid Assembly of Korean Phytophthora infestans isolates.</title>
        <authorList>
            <person name="Prokchorchik M."/>
            <person name="Lee Y."/>
            <person name="Seo J."/>
            <person name="Cho J.-H."/>
            <person name="Park Y.-E."/>
            <person name="Jang D.-C."/>
            <person name="Im J.-S."/>
            <person name="Choi J.-G."/>
            <person name="Park H.-J."/>
            <person name="Lee G.-B."/>
            <person name="Lee Y.-G."/>
            <person name="Hong S.-Y."/>
            <person name="Cho K."/>
            <person name="Sohn K.H."/>
        </authorList>
    </citation>
    <scope>NUCLEOTIDE SEQUENCE</scope>
    <source>
        <strain evidence="2">KR_1_A1</strain>
        <strain evidence="3">KR_2_A2</strain>
    </source>
</reference>
<dbReference type="SUPFAM" id="SSF48403">
    <property type="entry name" value="Ankyrin repeat"/>
    <property type="match status" value="1"/>
</dbReference>
<dbReference type="PANTHER" id="PTHR46586:SF3">
    <property type="entry name" value="ANKYRIN REPEAT-CONTAINING PROTEIN"/>
    <property type="match status" value="1"/>
</dbReference>
<dbReference type="EMBL" id="JAACNO010000716">
    <property type="protein sequence ID" value="KAF4145636.1"/>
    <property type="molecule type" value="Genomic_DNA"/>
</dbReference>
<organism evidence="2 4">
    <name type="scientific">Phytophthora infestans</name>
    <name type="common">Potato late blight agent</name>
    <name type="synonym">Botrytis infestans</name>
    <dbReference type="NCBI Taxonomy" id="4787"/>
    <lineage>
        <taxon>Eukaryota</taxon>
        <taxon>Sar</taxon>
        <taxon>Stramenopiles</taxon>
        <taxon>Oomycota</taxon>
        <taxon>Peronosporomycetes</taxon>
        <taxon>Peronosporales</taxon>
        <taxon>Peronosporaceae</taxon>
        <taxon>Phytophthora</taxon>
    </lineage>
</organism>
<dbReference type="AlphaFoldDB" id="A0A833TAY9"/>
<dbReference type="EMBL" id="WSZM01000168">
    <property type="protein sequence ID" value="KAF4039644.1"/>
    <property type="molecule type" value="Genomic_DNA"/>
</dbReference>
<evidence type="ECO:0000313" key="4">
    <source>
        <dbReference type="Proteomes" id="UP000602510"/>
    </source>
</evidence>
<gene>
    <name evidence="2" type="ORF">GN244_ATG08168</name>
    <name evidence="3" type="ORF">GN958_ATG05176</name>
</gene>
<sequence>MPGATKRERSDSPGPEGSKRTRSELPRPNGSSPLASCCNALVPAELLGLPHVVKAIKRFLLTPVDAIVEAAKSGQVVWLDQLLARYECDVANALVVAATHGHLSCVKTLQSKYVYSSGNIQTFDKATEAAAANGHLRVLKRLMSVIFTPGVSGPGCLLIATACAALDVASANGHLAVVRYLVQHAKDKHYIRGLKTSKILARAISGGHEDVVEYLFSLNSSLWDLVEAFIAAVTQKQHALADRIFDAYCHEDKMDLLYGVASREAAMRLFTLHAIFISLRDFLYDTTRVTTNAFDKAMNNAARFPRNGVDTMAFLCSKDCASSHALEVAFALSRTFTMVKILYETYRISEEEIVYAFKDVSGLTRNNLHHYDEDRAQIVKLLYKEQCISPEVIDKALVTAVFHDQSEIAELLCNDPRVSFDAICDAFAGTNSPKSVYLLRYLYGKQWTKPDAMLRAFRKAAFRGRVEGAQVIVDIIFQSKNVPRTLKHKILALAMEENVLHYLQNIEFGYCTRSMRKEILQLTTTRAAKICAQKIFDTGEL</sequence>
<dbReference type="Proteomes" id="UP000602510">
    <property type="component" value="Unassembled WGS sequence"/>
</dbReference>
<dbReference type="Gene3D" id="1.25.40.20">
    <property type="entry name" value="Ankyrin repeat-containing domain"/>
    <property type="match status" value="1"/>
</dbReference>
<dbReference type="InterPro" id="IPR002110">
    <property type="entry name" value="Ankyrin_rpt"/>
</dbReference>